<feature type="domain" description="PEP-utilising enzyme C-terminal" evidence="23">
    <location>
        <begin position="249"/>
        <end position="536"/>
    </location>
</feature>
<dbReference type="InterPro" id="IPR008279">
    <property type="entry name" value="PEP-util_enz_mobile_dom"/>
</dbReference>
<feature type="coiled-coil region" evidence="21">
    <location>
        <begin position="228"/>
        <end position="255"/>
    </location>
</feature>
<dbReference type="InterPro" id="IPR000121">
    <property type="entry name" value="PEP_util_C"/>
</dbReference>
<evidence type="ECO:0000313" key="25">
    <source>
        <dbReference type="EMBL" id="HIU51974.1"/>
    </source>
</evidence>
<keyword evidence="8 17" id="KW-0813">Transport</keyword>
<feature type="domain" description="Phosphotransferase system enzyme I N-terminal" evidence="24">
    <location>
        <begin position="3"/>
        <end position="120"/>
    </location>
</feature>
<dbReference type="SUPFAM" id="SSF52009">
    <property type="entry name" value="Phosphohistidine domain"/>
    <property type="match status" value="1"/>
</dbReference>
<comment type="cofactor">
    <cofactor evidence="2 17 20">
        <name>Mg(2+)</name>
        <dbReference type="ChEBI" id="CHEBI:18420"/>
    </cofactor>
</comment>
<comment type="function">
    <text evidence="3 17">General (non sugar-specific) component of the phosphoenolpyruvate-dependent sugar phosphotransferase system (sugar PTS). This major carbohydrate active-transport system catalyzes the phosphorylation of incoming sugar substrates concomitantly with their translocation across the cell membrane. Enzyme I transfers the phosphoryl group from phosphoenolpyruvate (PEP) to the phosphoryl carrier protein (HPr).</text>
</comment>
<dbReference type="InterPro" id="IPR040442">
    <property type="entry name" value="Pyrv_kinase-like_dom_sf"/>
</dbReference>
<evidence type="ECO:0000256" key="6">
    <source>
        <dbReference type="ARBA" id="ARBA00012232"/>
    </source>
</evidence>
<keyword evidence="9 17" id="KW-0963">Cytoplasm</keyword>
<dbReference type="Pfam" id="PF00391">
    <property type="entry name" value="PEP-utilizers"/>
    <property type="match status" value="1"/>
</dbReference>
<comment type="caution">
    <text evidence="25">The sequence shown here is derived from an EMBL/GenBank/DDBJ whole genome shotgun (WGS) entry which is preliminary data.</text>
</comment>
<feature type="binding site" evidence="20">
    <location>
        <position position="427"/>
    </location>
    <ligand>
        <name>Mg(2+)</name>
        <dbReference type="ChEBI" id="CHEBI:18420"/>
    </ligand>
</feature>
<dbReference type="InterPro" id="IPR024692">
    <property type="entry name" value="PTS_EI"/>
</dbReference>
<sequence>MIKGKGVSNGINFGNVVLLKKEELKVEEFKVDDRQAELKFFQTTFEQVVEETKQIAEKSSGTEKDIMEAYLAILQDPTLIMETQNMIQNEGYNAGYATKVGFNTIIQMFKAMDDSYMAERSADIEDMKNRIIAKIVKKESVNLSHLPENTIMVARELTTSDTAKLDLKNIAGIITEIGGKNSHVSIMARTHEIPSIIGIENATQILRDGDFIGIYVDGDQGEVYLNPTEEELSKLKQLKDEIMHEKEALYDFKKRESITKDGHRVELVANIGVPQDANLAVENAAEGIGLFRSEFLYMDSETVPTEEEQFESYKVVVEKMQGKPVIIRTLDVGGDKEIKSISLEKEANPFLGYRAIRICLDDVALFKTQLRALLRASHFGNLAIMLPMISSIDELRAAKRIIKDVENELDQKGIPYKRDIKVGIMIEIPAAALIADHLAKECDFFSIGTNDLIQYTTAVERGNEKIAKLYTKYHPGVIKLIKFAIDGAHKNGIFCGMCGEAAGDSYYIPLLLGLGLDEFSMNPSKILKARKSVCEANFEECKKLAEEILSMASATEVEKRLKEYGNTK</sequence>
<dbReference type="PANTHER" id="PTHR46244:SF3">
    <property type="entry name" value="PHOSPHOENOLPYRUVATE-PROTEIN PHOSPHOTRANSFERASE"/>
    <property type="match status" value="1"/>
</dbReference>
<dbReference type="InterPro" id="IPR036618">
    <property type="entry name" value="PtsI_HPr-bd_sf"/>
</dbReference>
<dbReference type="EC" id="2.7.3.9" evidence="6 17"/>
<dbReference type="InterPro" id="IPR006318">
    <property type="entry name" value="PTS_EI-like"/>
</dbReference>
<dbReference type="Proteomes" id="UP000824093">
    <property type="component" value="Unassembled WGS sequence"/>
</dbReference>
<evidence type="ECO:0000256" key="10">
    <source>
        <dbReference type="ARBA" id="ARBA00022597"/>
    </source>
</evidence>
<keyword evidence="10 17" id="KW-0762">Sugar transport</keyword>
<feature type="binding site" evidence="19">
    <location>
        <position position="292"/>
    </location>
    <ligand>
        <name>phosphoenolpyruvate</name>
        <dbReference type="ChEBI" id="CHEBI:58702"/>
    </ligand>
</feature>
<evidence type="ECO:0000256" key="17">
    <source>
        <dbReference type="PIRNR" id="PIRNR000732"/>
    </source>
</evidence>
<dbReference type="Pfam" id="PF05524">
    <property type="entry name" value="PEP-utilisers_N"/>
    <property type="match status" value="1"/>
</dbReference>
<evidence type="ECO:0000256" key="11">
    <source>
        <dbReference type="ARBA" id="ARBA00022679"/>
    </source>
</evidence>
<keyword evidence="13 17" id="KW-0479">Metal-binding</keyword>
<evidence type="ECO:0000259" key="24">
    <source>
        <dbReference type="Pfam" id="PF05524"/>
    </source>
</evidence>
<dbReference type="PIRSF" id="PIRSF000732">
    <property type="entry name" value="PTS_enzyme_I"/>
    <property type="match status" value="1"/>
</dbReference>
<organism evidence="25 26">
    <name type="scientific">Candidatus Merdicola faecigallinarum</name>
    <dbReference type="NCBI Taxonomy" id="2840862"/>
    <lineage>
        <taxon>Bacteria</taxon>
        <taxon>Bacillati</taxon>
        <taxon>Bacillota</taxon>
        <taxon>Clostridia</taxon>
        <taxon>Candidatus Merdicola</taxon>
    </lineage>
</organism>
<dbReference type="SUPFAM" id="SSF51621">
    <property type="entry name" value="Phosphoenolpyruvate/pyruvate domain"/>
    <property type="match status" value="1"/>
</dbReference>
<keyword evidence="14 17" id="KW-0418">Kinase</keyword>
<evidence type="ECO:0000256" key="1">
    <source>
        <dbReference type="ARBA" id="ARBA00000683"/>
    </source>
</evidence>
<proteinExistence type="inferred from homology"/>
<evidence type="ECO:0000256" key="12">
    <source>
        <dbReference type="ARBA" id="ARBA00022683"/>
    </source>
</evidence>
<comment type="catalytic activity">
    <reaction evidence="1 17">
        <text>L-histidyl-[protein] + phosphoenolpyruvate = N(pros)-phospho-L-histidyl-[protein] + pyruvate</text>
        <dbReference type="Rhea" id="RHEA:23880"/>
        <dbReference type="Rhea" id="RHEA-COMP:9745"/>
        <dbReference type="Rhea" id="RHEA-COMP:9746"/>
        <dbReference type="ChEBI" id="CHEBI:15361"/>
        <dbReference type="ChEBI" id="CHEBI:29979"/>
        <dbReference type="ChEBI" id="CHEBI:58702"/>
        <dbReference type="ChEBI" id="CHEBI:64837"/>
        <dbReference type="EC" id="2.7.3.9"/>
    </reaction>
</comment>
<dbReference type="Gene3D" id="3.50.30.10">
    <property type="entry name" value="Phosphohistidine domain"/>
    <property type="match status" value="1"/>
</dbReference>
<name>A0A9D1M1K3_9FIRM</name>
<evidence type="ECO:0000256" key="8">
    <source>
        <dbReference type="ARBA" id="ARBA00022448"/>
    </source>
</evidence>
<feature type="active site" description="Tele-phosphohistidine intermediate" evidence="18">
    <location>
        <position position="183"/>
    </location>
</feature>
<evidence type="ECO:0000256" key="21">
    <source>
        <dbReference type="SAM" id="Coils"/>
    </source>
</evidence>
<gene>
    <name evidence="25" type="primary">ptsP</name>
    <name evidence="25" type="ORF">IAB70_05075</name>
</gene>
<feature type="binding site" evidence="19">
    <location>
        <begin position="450"/>
        <end position="451"/>
    </location>
    <ligand>
        <name>phosphoenolpyruvate</name>
        <dbReference type="ChEBI" id="CHEBI:58702"/>
    </ligand>
</feature>
<evidence type="ECO:0000259" key="23">
    <source>
        <dbReference type="Pfam" id="PF02896"/>
    </source>
</evidence>
<dbReference type="Gene3D" id="1.10.274.10">
    <property type="entry name" value="PtsI, HPr-binding domain"/>
    <property type="match status" value="1"/>
</dbReference>
<evidence type="ECO:0000313" key="26">
    <source>
        <dbReference type="Proteomes" id="UP000824093"/>
    </source>
</evidence>
<keyword evidence="21" id="KW-0175">Coiled coil</keyword>
<evidence type="ECO:0000256" key="4">
    <source>
        <dbReference type="ARBA" id="ARBA00004496"/>
    </source>
</evidence>
<evidence type="ECO:0000256" key="16">
    <source>
        <dbReference type="ARBA" id="ARBA00033235"/>
    </source>
</evidence>
<evidence type="ECO:0000259" key="22">
    <source>
        <dbReference type="Pfam" id="PF00391"/>
    </source>
</evidence>
<dbReference type="Gene3D" id="3.20.20.60">
    <property type="entry name" value="Phosphoenolpyruvate-binding domains"/>
    <property type="match status" value="1"/>
</dbReference>
<reference evidence="25" key="2">
    <citation type="journal article" date="2021" name="PeerJ">
        <title>Extensive microbial diversity within the chicken gut microbiome revealed by metagenomics and culture.</title>
        <authorList>
            <person name="Gilroy R."/>
            <person name="Ravi A."/>
            <person name="Getino M."/>
            <person name="Pursley I."/>
            <person name="Horton D.L."/>
            <person name="Alikhan N.F."/>
            <person name="Baker D."/>
            <person name="Gharbi K."/>
            <person name="Hall N."/>
            <person name="Watson M."/>
            <person name="Adriaenssens E.M."/>
            <person name="Foster-Nyarko E."/>
            <person name="Jarju S."/>
            <person name="Secka A."/>
            <person name="Antonio M."/>
            <person name="Oren A."/>
            <person name="Chaudhuri R.R."/>
            <person name="La Ragione R."/>
            <person name="Hildebrand F."/>
            <person name="Pallen M.J."/>
        </authorList>
    </citation>
    <scope>NUCLEOTIDE SEQUENCE</scope>
    <source>
        <strain evidence="25">CHK195-15760</strain>
    </source>
</reference>
<evidence type="ECO:0000256" key="5">
    <source>
        <dbReference type="ARBA" id="ARBA00007837"/>
    </source>
</evidence>
<dbReference type="InterPro" id="IPR050499">
    <property type="entry name" value="PEP-utilizing_PTS_enzyme"/>
</dbReference>
<evidence type="ECO:0000256" key="7">
    <source>
        <dbReference type="ARBA" id="ARBA00016544"/>
    </source>
</evidence>
<evidence type="ECO:0000256" key="20">
    <source>
        <dbReference type="PIRSR" id="PIRSR000732-3"/>
    </source>
</evidence>
<dbReference type="SUPFAM" id="SSF47831">
    <property type="entry name" value="Enzyme I of the PEP:sugar phosphotransferase system HPr-binding (sub)domain"/>
    <property type="match status" value="1"/>
</dbReference>
<feature type="binding site" evidence="19">
    <location>
        <position position="328"/>
    </location>
    <ligand>
        <name>phosphoenolpyruvate</name>
        <dbReference type="ChEBI" id="CHEBI:58702"/>
    </ligand>
</feature>
<comment type="subcellular location">
    <subcellularLocation>
        <location evidence="4 17">Cytoplasm</location>
    </subcellularLocation>
</comment>
<keyword evidence="11 17" id="KW-0808">Transferase</keyword>
<evidence type="ECO:0000256" key="18">
    <source>
        <dbReference type="PIRSR" id="PIRSR000732-1"/>
    </source>
</evidence>
<keyword evidence="12 17" id="KW-0598">Phosphotransferase system</keyword>
<dbReference type="AlphaFoldDB" id="A0A9D1M1K3"/>
<dbReference type="Pfam" id="PF02896">
    <property type="entry name" value="PEP-utilizers_C"/>
    <property type="match status" value="1"/>
</dbReference>
<dbReference type="GO" id="GO:0008965">
    <property type="term" value="F:phosphoenolpyruvate-protein phosphotransferase activity"/>
    <property type="evidence" value="ECO:0007669"/>
    <property type="project" value="UniProtKB-EC"/>
</dbReference>
<evidence type="ECO:0000256" key="9">
    <source>
        <dbReference type="ARBA" id="ARBA00022490"/>
    </source>
</evidence>
<dbReference type="InterPro" id="IPR015813">
    <property type="entry name" value="Pyrv/PenolPyrv_kinase-like_dom"/>
</dbReference>
<comment type="similarity">
    <text evidence="5 17">Belongs to the PEP-utilizing enzyme family.</text>
</comment>
<evidence type="ECO:0000256" key="2">
    <source>
        <dbReference type="ARBA" id="ARBA00001946"/>
    </source>
</evidence>
<feature type="active site" description="Proton donor" evidence="18">
    <location>
        <position position="498"/>
    </location>
</feature>
<dbReference type="GO" id="GO:0005737">
    <property type="term" value="C:cytoplasm"/>
    <property type="evidence" value="ECO:0007669"/>
    <property type="project" value="UniProtKB-SubCell"/>
</dbReference>
<dbReference type="GO" id="GO:0046872">
    <property type="term" value="F:metal ion binding"/>
    <property type="evidence" value="ECO:0007669"/>
    <property type="project" value="UniProtKB-KW"/>
</dbReference>
<evidence type="ECO:0000256" key="13">
    <source>
        <dbReference type="ARBA" id="ARBA00022723"/>
    </source>
</evidence>
<dbReference type="EMBL" id="DVNH01000038">
    <property type="protein sequence ID" value="HIU51974.1"/>
    <property type="molecule type" value="Genomic_DNA"/>
</dbReference>
<keyword evidence="15 17" id="KW-0460">Magnesium</keyword>
<dbReference type="InterPro" id="IPR008731">
    <property type="entry name" value="PTS_EIN"/>
</dbReference>
<feature type="domain" description="PEP-utilising enzyme mobile" evidence="22">
    <location>
        <begin position="146"/>
        <end position="221"/>
    </location>
</feature>
<dbReference type="InterPro" id="IPR036637">
    <property type="entry name" value="Phosphohistidine_dom_sf"/>
</dbReference>
<reference evidence="25" key="1">
    <citation type="submission" date="2020-10" db="EMBL/GenBank/DDBJ databases">
        <authorList>
            <person name="Gilroy R."/>
        </authorList>
    </citation>
    <scope>NUCLEOTIDE SEQUENCE</scope>
    <source>
        <strain evidence="25">CHK195-15760</strain>
    </source>
</reference>
<evidence type="ECO:0000256" key="14">
    <source>
        <dbReference type="ARBA" id="ARBA00022777"/>
    </source>
</evidence>
<accession>A0A9D1M1K3</accession>
<dbReference type="PRINTS" id="PR01736">
    <property type="entry name" value="PHPHTRNFRASE"/>
</dbReference>
<dbReference type="PANTHER" id="PTHR46244">
    <property type="entry name" value="PHOSPHOENOLPYRUVATE-PROTEIN PHOSPHOTRANSFERASE"/>
    <property type="match status" value="1"/>
</dbReference>
<evidence type="ECO:0000256" key="3">
    <source>
        <dbReference type="ARBA" id="ARBA00002728"/>
    </source>
</evidence>
<feature type="binding site" evidence="19">
    <location>
        <position position="461"/>
    </location>
    <ligand>
        <name>phosphoenolpyruvate</name>
        <dbReference type="ChEBI" id="CHEBI:58702"/>
    </ligand>
</feature>
<evidence type="ECO:0000256" key="19">
    <source>
        <dbReference type="PIRSR" id="PIRSR000732-2"/>
    </source>
</evidence>
<dbReference type="GO" id="GO:0016301">
    <property type="term" value="F:kinase activity"/>
    <property type="evidence" value="ECO:0007669"/>
    <property type="project" value="UniProtKB-KW"/>
</dbReference>
<dbReference type="NCBIfam" id="TIGR01417">
    <property type="entry name" value="PTS_I_fam"/>
    <property type="match status" value="1"/>
</dbReference>
<protein>
    <recommendedName>
        <fullName evidence="7 17">Phosphoenolpyruvate-protein phosphotransferase</fullName>
        <ecNumber evidence="6 17">2.7.3.9</ecNumber>
    </recommendedName>
    <alternativeName>
        <fullName evidence="16 17">Phosphotransferase system, enzyme I</fullName>
    </alternativeName>
</protein>
<evidence type="ECO:0000256" key="15">
    <source>
        <dbReference type="ARBA" id="ARBA00022842"/>
    </source>
</evidence>
<feature type="binding site" evidence="20">
    <location>
        <position position="451"/>
    </location>
    <ligand>
        <name>Mg(2+)</name>
        <dbReference type="ChEBI" id="CHEBI:18420"/>
    </ligand>
</feature>
<dbReference type="GO" id="GO:0009401">
    <property type="term" value="P:phosphoenolpyruvate-dependent sugar phosphotransferase system"/>
    <property type="evidence" value="ECO:0007669"/>
    <property type="project" value="UniProtKB-KW"/>
</dbReference>